<sequence>MKYLAIDIGGTFIKYALMDQNTNILERGSVKTPYEGIEALIEAIGYLYDKYEQQIVGMPISMPGIIDSKNGIALTGGALTYISNLNIKELLHKRCPTNISIENDGKCAALAETWKGSLKDCDDGIVIVLGTGIGGGIIKDRKVHKGKNFFAGEFSFIGTNIDAFFDSKYRWALQNGASTLNKEVAQAKNMDVNELDGVKIFEMANNGDGEVLEVLNRFTQRIATQIYNLQCIYDPEKIAIGGGISAQDLLIDLIKKNLNKIYVHFNEDIPRAEVVRCEFLNDSNLIGATYNLITSEK</sequence>
<proteinExistence type="inferred from homology"/>
<dbReference type="PANTHER" id="PTHR18964:SF170">
    <property type="entry name" value="SUGAR KINASE"/>
    <property type="match status" value="1"/>
</dbReference>
<gene>
    <name evidence="2" type="ORF">ACFYKX_16800</name>
</gene>
<dbReference type="InterPro" id="IPR000600">
    <property type="entry name" value="ROK"/>
</dbReference>
<name>A0ABW6KHU1_9BACI</name>
<dbReference type="Proteomes" id="UP001601059">
    <property type="component" value="Unassembled WGS sequence"/>
</dbReference>
<evidence type="ECO:0000313" key="2">
    <source>
        <dbReference type="EMBL" id="MFE8702257.1"/>
    </source>
</evidence>
<dbReference type="InterPro" id="IPR043129">
    <property type="entry name" value="ATPase_NBD"/>
</dbReference>
<evidence type="ECO:0000256" key="1">
    <source>
        <dbReference type="ARBA" id="ARBA00006479"/>
    </source>
</evidence>
<dbReference type="RefSeq" id="WP_389362227.1">
    <property type="nucleotide sequence ID" value="NZ_JBIACK010000009.1"/>
</dbReference>
<comment type="caution">
    <text evidence="2">The sequence shown here is derived from an EMBL/GenBank/DDBJ whole genome shotgun (WGS) entry which is preliminary data.</text>
</comment>
<keyword evidence="3" id="KW-1185">Reference proteome</keyword>
<dbReference type="CDD" id="cd24152">
    <property type="entry name" value="ASKHA_NBD_ROK-like"/>
    <property type="match status" value="1"/>
</dbReference>
<organism evidence="2 3">
    <name type="scientific">Cytobacillus spartinae</name>
    <dbReference type="NCBI Taxonomy" id="3299023"/>
    <lineage>
        <taxon>Bacteria</taxon>
        <taxon>Bacillati</taxon>
        <taxon>Bacillota</taxon>
        <taxon>Bacilli</taxon>
        <taxon>Bacillales</taxon>
        <taxon>Bacillaceae</taxon>
        <taxon>Cytobacillus</taxon>
    </lineage>
</organism>
<protein>
    <submittedName>
        <fullName evidence="2">ROK family protein</fullName>
    </submittedName>
</protein>
<accession>A0ABW6KHU1</accession>
<dbReference type="SUPFAM" id="SSF53067">
    <property type="entry name" value="Actin-like ATPase domain"/>
    <property type="match status" value="1"/>
</dbReference>
<dbReference type="EMBL" id="JBIACK010000009">
    <property type="protein sequence ID" value="MFE8702257.1"/>
    <property type="molecule type" value="Genomic_DNA"/>
</dbReference>
<comment type="similarity">
    <text evidence="1">Belongs to the ROK (NagC/XylR) family.</text>
</comment>
<evidence type="ECO:0000313" key="3">
    <source>
        <dbReference type="Proteomes" id="UP001601059"/>
    </source>
</evidence>
<dbReference type="PANTHER" id="PTHR18964">
    <property type="entry name" value="ROK (REPRESSOR, ORF, KINASE) FAMILY"/>
    <property type="match status" value="1"/>
</dbReference>
<reference evidence="2 3" key="1">
    <citation type="submission" date="2024-08" db="EMBL/GenBank/DDBJ databases">
        <title>Two novel Cytobacillus novel species.</title>
        <authorList>
            <person name="Liu G."/>
        </authorList>
    </citation>
    <scope>NUCLEOTIDE SEQUENCE [LARGE SCALE GENOMIC DNA]</scope>
    <source>
        <strain evidence="2 3">FJAT-54145</strain>
    </source>
</reference>
<dbReference type="Gene3D" id="3.30.420.40">
    <property type="match status" value="2"/>
</dbReference>
<dbReference type="Pfam" id="PF00480">
    <property type="entry name" value="ROK"/>
    <property type="match status" value="1"/>
</dbReference>